<dbReference type="AlphaFoldDB" id="A0A1D2YUZ3"/>
<dbReference type="EMBL" id="MIJF01000021">
    <property type="protein sequence ID" value="OEF99519.1"/>
    <property type="molecule type" value="Genomic_DNA"/>
</dbReference>
<dbReference type="PANTHER" id="PTHR37166:SF1">
    <property type="entry name" value="PROTEIN FLAG"/>
    <property type="match status" value="1"/>
</dbReference>
<dbReference type="NCBIfam" id="NF005834">
    <property type="entry name" value="PRK07738.1"/>
    <property type="match status" value="1"/>
</dbReference>
<evidence type="ECO:0000313" key="2">
    <source>
        <dbReference type="EMBL" id="OEF99519.1"/>
    </source>
</evidence>
<evidence type="ECO:0000313" key="3">
    <source>
        <dbReference type="Proteomes" id="UP000243739"/>
    </source>
</evidence>
<dbReference type="PANTHER" id="PTHR37166">
    <property type="entry name" value="PROTEIN FLAG"/>
    <property type="match status" value="1"/>
</dbReference>
<reference evidence="2 3" key="1">
    <citation type="submission" date="2016-09" db="EMBL/GenBank/DDBJ databases">
        <title>Draft genome sequence for the type strain of Vulcanibacillus modesticaldus BR, a strictly anaerobic, moderately thermophilic, and nitrate-reducing bacterium from deep sea-hydrothermal vents of the Mid-Atlantic Ridge.</title>
        <authorList>
            <person name="Abin C.A."/>
            <person name="Hollibaugh J.T."/>
        </authorList>
    </citation>
    <scope>NUCLEOTIDE SEQUENCE [LARGE SCALE GENOMIC DNA]</scope>
    <source>
        <strain evidence="2 3">BR</strain>
    </source>
</reference>
<gene>
    <name evidence="2" type="ORF">BHF71_08740</name>
</gene>
<sequence length="107" mass="12494">MAVDRTQDKIDIPIKSNQTSTNEEMEQRQAQQISKEKLEKTIEGMNQFIKPSQTSLKFQLHEKLNEYFVQIVDSKTNEVIKEIPSKKFLDMYATMMEAIGLLVDQRI</sequence>
<feature type="region of interest" description="Disordered" evidence="1">
    <location>
        <begin position="1"/>
        <end position="31"/>
    </location>
</feature>
<organism evidence="2 3">
    <name type="scientific">Vulcanibacillus modesticaldus</name>
    <dbReference type="NCBI Taxonomy" id="337097"/>
    <lineage>
        <taxon>Bacteria</taxon>
        <taxon>Bacillati</taxon>
        <taxon>Bacillota</taxon>
        <taxon>Bacilli</taxon>
        <taxon>Bacillales</taxon>
        <taxon>Bacillaceae</taxon>
        <taxon>Vulcanibacillus</taxon>
    </lineage>
</organism>
<protein>
    <recommendedName>
        <fullName evidence="4">Flagellar biosynthesis protein FlaG</fullName>
    </recommendedName>
</protein>
<evidence type="ECO:0000256" key="1">
    <source>
        <dbReference type="SAM" id="MobiDB-lite"/>
    </source>
</evidence>
<proteinExistence type="predicted"/>
<evidence type="ECO:0008006" key="4">
    <source>
        <dbReference type="Google" id="ProtNLM"/>
    </source>
</evidence>
<feature type="compositionally biased region" description="Basic and acidic residues" evidence="1">
    <location>
        <begin position="1"/>
        <end position="12"/>
    </location>
</feature>
<accession>A0A1D2YUZ3</accession>
<keyword evidence="3" id="KW-1185">Reference proteome</keyword>
<name>A0A1D2YUZ3_9BACI</name>
<dbReference type="STRING" id="337097.BHF71_08740"/>
<dbReference type="Proteomes" id="UP000243739">
    <property type="component" value="Unassembled WGS sequence"/>
</dbReference>
<dbReference type="InterPro" id="IPR035924">
    <property type="entry name" value="FlaG-like_sf"/>
</dbReference>
<dbReference type="InterPro" id="IPR005186">
    <property type="entry name" value="FlaG"/>
</dbReference>
<dbReference type="OrthoDB" id="9799867at2"/>
<dbReference type="SUPFAM" id="SSF160214">
    <property type="entry name" value="FlaG-like"/>
    <property type="match status" value="1"/>
</dbReference>
<dbReference type="Gene3D" id="3.30.160.170">
    <property type="entry name" value="FlaG-like"/>
    <property type="match status" value="1"/>
</dbReference>
<comment type="caution">
    <text evidence="2">The sequence shown here is derived from an EMBL/GenBank/DDBJ whole genome shotgun (WGS) entry which is preliminary data.</text>
</comment>
<dbReference type="Pfam" id="PF03646">
    <property type="entry name" value="FlaG"/>
    <property type="match status" value="1"/>
</dbReference>
<feature type="compositionally biased region" description="Polar residues" evidence="1">
    <location>
        <begin position="15"/>
        <end position="31"/>
    </location>
</feature>